<keyword evidence="1" id="KW-1133">Transmembrane helix</keyword>
<dbReference type="EMBL" id="FOUJ01000001">
    <property type="protein sequence ID" value="SFM17407.1"/>
    <property type="molecule type" value="Genomic_DNA"/>
</dbReference>
<gene>
    <name evidence="3" type="ORF">SAMN04488696_0189</name>
</gene>
<proteinExistence type="predicted"/>
<evidence type="ECO:0000313" key="4">
    <source>
        <dbReference type="Proteomes" id="UP000198535"/>
    </source>
</evidence>
<dbReference type="OrthoDB" id="134790at2157"/>
<feature type="transmembrane region" description="Helical" evidence="1">
    <location>
        <begin position="52"/>
        <end position="73"/>
    </location>
</feature>
<accession>A0A1I4NQ17</accession>
<keyword evidence="4" id="KW-1185">Reference proteome</keyword>
<dbReference type="Gene3D" id="1.20.950.20">
    <property type="entry name" value="Transmembrane di-heme cytochromes, Chain C"/>
    <property type="match status" value="1"/>
</dbReference>
<feature type="domain" description="Flavinylation-associated cytochrome" evidence="2">
    <location>
        <begin position="10"/>
        <end position="74"/>
    </location>
</feature>
<dbReference type="InterPro" id="IPR025517">
    <property type="entry name" value="DUF4405"/>
</dbReference>
<dbReference type="Pfam" id="PF14358">
    <property type="entry name" value="DUF4405"/>
    <property type="match status" value="1"/>
</dbReference>
<protein>
    <recommendedName>
        <fullName evidence="2">Flavinylation-associated cytochrome domain-containing protein</fullName>
    </recommendedName>
</protein>
<keyword evidence="1" id="KW-0812">Transmembrane</keyword>
<feature type="transmembrane region" description="Helical" evidence="1">
    <location>
        <begin position="12"/>
        <end position="32"/>
    </location>
</feature>
<dbReference type="RefSeq" id="WP_091931905.1">
    <property type="nucleotide sequence ID" value="NZ_FOUJ01000001.1"/>
</dbReference>
<dbReference type="SUPFAM" id="SSF81342">
    <property type="entry name" value="Transmembrane di-heme cytochromes"/>
    <property type="match status" value="1"/>
</dbReference>
<evidence type="ECO:0000256" key="1">
    <source>
        <dbReference type="SAM" id="Phobius"/>
    </source>
</evidence>
<dbReference type="STRING" id="487685.SAMN04488696_0189"/>
<dbReference type="GO" id="GO:0022904">
    <property type="term" value="P:respiratory electron transport chain"/>
    <property type="evidence" value="ECO:0007669"/>
    <property type="project" value="InterPro"/>
</dbReference>
<organism evidence="3 4">
    <name type="scientific">Methanolobus profundi</name>
    <dbReference type="NCBI Taxonomy" id="487685"/>
    <lineage>
        <taxon>Archaea</taxon>
        <taxon>Methanobacteriati</taxon>
        <taxon>Methanobacteriota</taxon>
        <taxon>Stenosarchaea group</taxon>
        <taxon>Methanomicrobia</taxon>
        <taxon>Methanosarcinales</taxon>
        <taxon>Methanosarcinaceae</taxon>
        <taxon>Methanolobus</taxon>
    </lineage>
</organism>
<keyword evidence="1" id="KW-0472">Membrane</keyword>
<evidence type="ECO:0000259" key="2">
    <source>
        <dbReference type="Pfam" id="PF14358"/>
    </source>
</evidence>
<dbReference type="AlphaFoldDB" id="A0A1I4NQ17"/>
<name>A0A1I4NQ17_9EURY</name>
<reference evidence="4" key="1">
    <citation type="submission" date="2016-10" db="EMBL/GenBank/DDBJ databases">
        <authorList>
            <person name="Varghese N."/>
            <person name="Submissions S."/>
        </authorList>
    </citation>
    <scope>NUCLEOTIDE SEQUENCE [LARGE SCALE GENOMIC DNA]</scope>
    <source>
        <strain evidence="4">Mob M</strain>
    </source>
</reference>
<evidence type="ECO:0000313" key="3">
    <source>
        <dbReference type="EMBL" id="SFM17407.1"/>
    </source>
</evidence>
<dbReference type="Proteomes" id="UP000198535">
    <property type="component" value="Unassembled WGS sequence"/>
</dbReference>
<dbReference type="GO" id="GO:0016020">
    <property type="term" value="C:membrane"/>
    <property type="evidence" value="ECO:0007669"/>
    <property type="project" value="InterPro"/>
</dbReference>
<dbReference type="InterPro" id="IPR016174">
    <property type="entry name" value="Di-haem_cyt_TM"/>
</dbReference>
<sequence>MNRTKLNYSIDLVLIILFLIVAITGAVMYFMMPSGVPRGRYQEYIGITKATWTLIHNRSAFLMILFTGIHLALHKKWMCCVTKNVLRKEDTDCTLE</sequence>